<accession>A0ABY7D0T1</accession>
<dbReference type="GeneID" id="77802970"/>
<evidence type="ECO:0000313" key="2">
    <source>
        <dbReference type="EMBL" id="WAQ90474.1"/>
    </source>
</evidence>
<gene>
    <name evidence="2" type="ORF">PtA15_12A463</name>
</gene>
<evidence type="ECO:0000313" key="3">
    <source>
        <dbReference type="Proteomes" id="UP001164743"/>
    </source>
</evidence>
<feature type="region of interest" description="Disordered" evidence="1">
    <location>
        <begin position="95"/>
        <end position="116"/>
    </location>
</feature>
<dbReference type="RefSeq" id="XP_053026029.1">
    <property type="nucleotide sequence ID" value="XM_053162075.1"/>
</dbReference>
<protein>
    <submittedName>
        <fullName evidence="2">Uncharacterized protein</fullName>
    </submittedName>
</protein>
<feature type="compositionally biased region" description="Polar residues" evidence="1">
    <location>
        <begin position="95"/>
        <end position="109"/>
    </location>
</feature>
<reference evidence="2" key="1">
    <citation type="submission" date="2022-10" db="EMBL/GenBank/DDBJ databases">
        <title>Puccinia triticina Genome sequencing and assembly.</title>
        <authorList>
            <person name="Li C."/>
        </authorList>
    </citation>
    <scope>NUCLEOTIDE SEQUENCE</scope>
    <source>
        <strain evidence="2">Pt15</strain>
    </source>
</reference>
<feature type="region of interest" description="Disordered" evidence="1">
    <location>
        <begin position="130"/>
        <end position="149"/>
    </location>
</feature>
<name>A0ABY7D0T1_9BASI</name>
<keyword evidence="3" id="KW-1185">Reference proteome</keyword>
<organism evidence="2 3">
    <name type="scientific">Puccinia triticina</name>
    <dbReference type="NCBI Taxonomy" id="208348"/>
    <lineage>
        <taxon>Eukaryota</taxon>
        <taxon>Fungi</taxon>
        <taxon>Dikarya</taxon>
        <taxon>Basidiomycota</taxon>
        <taxon>Pucciniomycotina</taxon>
        <taxon>Pucciniomycetes</taxon>
        <taxon>Pucciniales</taxon>
        <taxon>Pucciniaceae</taxon>
        <taxon>Puccinia</taxon>
    </lineage>
</organism>
<dbReference type="EMBL" id="CP110432">
    <property type="protein sequence ID" value="WAQ90474.1"/>
    <property type="molecule type" value="Genomic_DNA"/>
</dbReference>
<sequence>MMQPTKRSQSTYQQSKMSFPLVEDIYSIVPLPFAQEVPAPAGSEGLPNALRLVRYLGGRPPPLPHSPYTFTIPGHTRKHAEDFAHAMEGTVRWTTQKQAPNKDLTQSRSVVKGPGRPAMNGFKLEFKCPRAGQPPNRINSPKDSNNNDETTEKLIRMIKDLFKMSLHRPHQPNQFTLNGKMACIGFRGGREEGKTAGVYAWADGLTAEEIGTEQEIELSLPDHNEFLCERV</sequence>
<feature type="compositionally biased region" description="Polar residues" evidence="1">
    <location>
        <begin position="136"/>
        <end position="148"/>
    </location>
</feature>
<evidence type="ECO:0000256" key="1">
    <source>
        <dbReference type="SAM" id="MobiDB-lite"/>
    </source>
</evidence>
<proteinExistence type="predicted"/>
<dbReference type="Proteomes" id="UP001164743">
    <property type="component" value="Chromosome 12A"/>
</dbReference>